<dbReference type="Proteomes" id="UP000278542">
    <property type="component" value="Unassembled WGS sequence"/>
</dbReference>
<dbReference type="OrthoDB" id="7494486at2"/>
<dbReference type="RefSeq" id="WP_121144230.1">
    <property type="nucleotide sequence ID" value="NZ_RBWY01000001.1"/>
</dbReference>
<gene>
    <name evidence="1" type="ORF">DES39_0551</name>
</gene>
<organism evidence="1 2">
    <name type="scientific">Orbus hercynius</name>
    <dbReference type="NCBI Taxonomy" id="593135"/>
    <lineage>
        <taxon>Bacteria</taxon>
        <taxon>Pseudomonadati</taxon>
        <taxon>Pseudomonadota</taxon>
        <taxon>Gammaproteobacteria</taxon>
        <taxon>Orbales</taxon>
        <taxon>Orbaceae</taxon>
        <taxon>Orbus</taxon>
    </lineage>
</organism>
<dbReference type="AlphaFoldDB" id="A0A495RIU4"/>
<reference evidence="1 2" key="1">
    <citation type="submission" date="2018-10" db="EMBL/GenBank/DDBJ databases">
        <title>Genomic Encyclopedia of Type Strains, Phase IV (KMG-IV): sequencing the most valuable type-strain genomes for metagenomic binning, comparative biology and taxonomic classification.</title>
        <authorList>
            <person name="Goeker M."/>
        </authorList>
    </citation>
    <scope>NUCLEOTIDE SEQUENCE [LARGE SCALE GENOMIC DNA]</scope>
    <source>
        <strain evidence="1 2">DSM 22228</strain>
    </source>
</reference>
<name>A0A495RIU4_9GAMM</name>
<evidence type="ECO:0000313" key="2">
    <source>
        <dbReference type="Proteomes" id="UP000278542"/>
    </source>
</evidence>
<evidence type="ECO:0000313" key="1">
    <source>
        <dbReference type="EMBL" id="RKS87331.1"/>
    </source>
</evidence>
<dbReference type="InterPro" id="IPR021808">
    <property type="entry name" value="DUF3383"/>
</dbReference>
<comment type="caution">
    <text evidence="1">The sequence shown here is derived from an EMBL/GenBank/DDBJ whole genome shotgun (WGS) entry which is preliminary data.</text>
</comment>
<keyword evidence="2" id="KW-1185">Reference proteome</keyword>
<dbReference type="InterPro" id="IPR036770">
    <property type="entry name" value="Ankyrin_rpt-contain_sf"/>
</dbReference>
<protein>
    <submittedName>
        <fullName evidence="1">Uncharacterized protein DUF3383</fullName>
    </submittedName>
</protein>
<dbReference type="SUPFAM" id="SSF48403">
    <property type="entry name" value="Ankyrin repeat"/>
    <property type="match status" value="1"/>
</dbReference>
<accession>A0A495RIU4</accession>
<proteinExistence type="predicted"/>
<dbReference type="Pfam" id="PF11863">
    <property type="entry name" value="DUF3383"/>
    <property type="match status" value="1"/>
</dbReference>
<sequence>MSISLNRLIKVLPSVIKAAGNAIDLNGVILSDNDYLPVGTALPFASSDTVLAKFGSNSDEHKAAKIYFQGVNNATTTPSKLFFARYSANSSAAALIGNNLKLTLADLKKIKGEMTLSVNGEEQTVEVDLSSAASFDSAAEIIGGELSGAEIEYNEITKQFKIYCLTGSVKPEDSSIGFASGLVADALALSMESGAYISEGNAGMTADSFFASLLSKTANWYSFTTLFEATDAQHIDFADWVNAQEARFNYVGWTSSGTALVSGSAETILYKINEANYANVTPVYSLSYDKPVNVLGYYASLDFNRVNGRVPLHYRSLDGLTPDVSSNADYDALNDNGYNFYGGYAANIDSYAMWQPGRVTGDFMWADTHAAQAWLNANIQLTILNTFMSNLGIPYNPAGKEMLASPLVTPLEQFKSWGGCVTGTDLDNSQILQIKQLLGYDASSALTAKGYVIYIGKFTSTSRANRTTPPCYVLYADGGSFRTITLNSVEVQ</sequence>
<dbReference type="EMBL" id="RBWY01000001">
    <property type="protein sequence ID" value="RKS87331.1"/>
    <property type="molecule type" value="Genomic_DNA"/>
</dbReference>